<gene>
    <name evidence="3" type="ORF">DNFV4_00984</name>
</gene>
<dbReference type="AlphaFoldDB" id="A0AA86MX27"/>
<feature type="transmembrane region" description="Helical" evidence="1">
    <location>
        <begin position="21"/>
        <end position="40"/>
    </location>
</feature>
<accession>A0AA86MX27</accession>
<proteinExistence type="predicted"/>
<name>A0AA86MX27_9BACT</name>
<sequence>MGSRENKASIGRWSGEWVITAGLYLIEVFVVILVMSLYRAEGKSSLFLFLVSRPGLVSLMLAFVIGALIILVIRQCRHAARAGSRKWILAIAMNVVVVVTVLLVSEVSLRILAVPNNLGENLGGKLLYPKQWARFKETYSALLQKAKTQPTFEVFDEILGFTVGPNRRSEDGLYFSSMEGLRSARVGESFQGGANCRIALVGDSYTFGEIVRYEDTWAYLMQRRLGSSCQVLNFGVGGYGVDQMYLRYLKDVHAWHPDLVILAFINHDVTRTMAIYSFLTFPDGGMPFAKPRFVLQNGELEVLNRPLPNLRQMLAKSSIRDLPFIEYDVSYRETEWDRPNWRYFYHSYLFRLLISLYPLHEPERPQVTDRESARINRKIFEEFVKVVTKDGAVPVIVYLPTEEEVPVPWWEPIGLKILREAGLPHHDLRKCVEEAHVSELFNPAEIGGHYSPRGNQVINDCLFQKVQPLSALKSSRQ</sequence>
<feature type="transmembrane region" description="Helical" evidence="1">
    <location>
        <begin position="46"/>
        <end position="73"/>
    </location>
</feature>
<feature type="domain" description="SGNH hydrolase-type esterase" evidence="2">
    <location>
        <begin position="201"/>
        <end position="264"/>
    </location>
</feature>
<dbReference type="KEGG" id="nti:DNFV4_00984"/>
<evidence type="ECO:0000313" key="3">
    <source>
        <dbReference type="EMBL" id="CAI4030556.1"/>
    </source>
</evidence>
<organism evidence="3 4">
    <name type="scientific">Nitrospira tepida</name>
    <dbReference type="NCBI Taxonomy" id="2973512"/>
    <lineage>
        <taxon>Bacteria</taxon>
        <taxon>Pseudomonadati</taxon>
        <taxon>Nitrospirota</taxon>
        <taxon>Nitrospiria</taxon>
        <taxon>Nitrospirales</taxon>
        <taxon>Nitrospiraceae</taxon>
        <taxon>Nitrospira</taxon>
    </lineage>
</organism>
<feature type="transmembrane region" description="Helical" evidence="1">
    <location>
        <begin position="85"/>
        <end position="104"/>
    </location>
</feature>
<dbReference type="RefSeq" id="WP_289267540.1">
    <property type="nucleotide sequence ID" value="NZ_OX365700.1"/>
</dbReference>
<dbReference type="Proteomes" id="UP001179121">
    <property type="component" value="Chromosome"/>
</dbReference>
<reference evidence="3" key="1">
    <citation type="submission" date="2022-10" db="EMBL/GenBank/DDBJ databases">
        <authorList>
            <person name="Koch H."/>
        </authorList>
    </citation>
    <scope>NUCLEOTIDE SEQUENCE</scope>
    <source>
        <strain evidence="3">DNF</strain>
    </source>
</reference>
<evidence type="ECO:0000313" key="4">
    <source>
        <dbReference type="Proteomes" id="UP001179121"/>
    </source>
</evidence>
<keyword evidence="1" id="KW-1133">Transmembrane helix</keyword>
<evidence type="ECO:0000259" key="2">
    <source>
        <dbReference type="Pfam" id="PF13472"/>
    </source>
</evidence>
<keyword evidence="1" id="KW-0812">Transmembrane</keyword>
<dbReference type="SUPFAM" id="SSF52266">
    <property type="entry name" value="SGNH hydrolase"/>
    <property type="match status" value="1"/>
</dbReference>
<dbReference type="Gene3D" id="3.40.50.1110">
    <property type="entry name" value="SGNH hydrolase"/>
    <property type="match status" value="1"/>
</dbReference>
<keyword evidence="4" id="KW-1185">Reference proteome</keyword>
<dbReference type="InterPro" id="IPR013830">
    <property type="entry name" value="SGNH_hydro"/>
</dbReference>
<dbReference type="Pfam" id="PF13472">
    <property type="entry name" value="Lipase_GDSL_2"/>
    <property type="match status" value="1"/>
</dbReference>
<keyword evidence="1" id="KW-0472">Membrane</keyword>
<protein>
    <recommendedName>
        <fullName evidence="2">SGNH hydrolase-type esterase domain-containing protein</fullName>
    </recommendedName>
</protein>
<dbReference type="EMBL" id="OX365700">
    <property type="protein sequence ID" value="CAI4030556.1"/>
    <property type="molecule type" value="Genomic_DNA"/>
</dbReference>
<dbReference type="GO" id="GO:0016788">
    <property type="term" value="F:hydrolase activity, acting on ester bonds"/>
    <property type="evidence" value="ECO:0007669"/>
    <property type="project" value="UniProtKB-ARBA"/>
</dbReference>
<dbReference type="InterPro" id="IPR036514">
    <property type="entry name" value="SGNH_hydro_sf"/>
</dbReference>
<evidence type="ECO:0000256" key="1">
    <source>
        <dbReference type="SAM" id="Phobius"/>
    </source>
</evidence>